<sequence length="381" mass="43921">MRGFSQLFPRLDLRRPEMRDFRDLVKQGVQKAPPLVLPALEHYPTYWPSTDPDMDELWDAAVKREQELDLGPLPNGLRLEGESLVKPFNTFQDPLMVMGSYPTKDPSSSVHLSFGMVNDVSNISMFMLYAKLGFHTLGVHRTGMLHTDVFPHRLDRKAFPGASMGGQQTTTKLPLALRRYWETFAFECFSRASSRVGITTGHTATTVYQRNLEYCRISHERIWVDGHQRYRQELPVAWLIFKPTQKATSLVRIVFGVFHLEAYLRSMAVHINDITRHIAAREWLIDLVDVLLYGNPYMPAFLSSCQHFWQTLTDLIIPVRDFVAFDAKHRDTLSHQFQWSTLNLSTMDDLIARLTMEDSKKKAICKARKDNNVKPSEATDF</sequence>
<reference evidence="1" key="1">
    <citation type="journal article" date="2020" name="Stud. Mycol.">
        <title>101 Dothideomycetes genomes: a test case for predicting lifestyles and emergence of pathogens.</title>
        <authorList>
            <person name="Haridas S."/>
            <person name="Albert R."/>
            <person name="Binder M."/>
            <person name="Bloem J."/>
            <person name="Labutti K."/>
            <person name="Salamov A."/>
            <person name="Andreopoulos B."/>
            <person name="Baker S."/>
            <person name="Barry K."/>
            <person name="Bills G."/>
            <person name="Bluhm B."/>
            <person name="Cannon C."/>
            <person name="Castanera R."/>
            <person name="Culley D."/>
            <person name="Daum C."/>
            <person name="Ezra D."/>
            <person name="Gonzalez J."/>
            <person name="Henrissat B."/>
            <person name="Kuo A."/>
            <person name="Liang C."/>
            <person name="Lipzen A."/>
            <person name="Lutzoni F."/>
            <person name="Magnuson J."/>
            <person name="Mondo S."/>
            <person name="Nolan M."/>
            <person name="Ohm R."/>
            <person name="Pangilinan J."/>
            <person name="Park H.-J."/>
            <person name="Ramirez L."/>
            <person name="Alfaro M."/>
            <person name="Sun H."/>
            <person name="Tritt A."/>
            <person name="Yoshinaga Y."/>
            <person name="Zwiers L.-H."/>
            <person name="Turgeon B."/>
            <person name="Goodwin S."/>
            <person name="Spatafora J."/>
            <person name="Crous P."/>
            <person name="Grigoriev I."/>
        </authorList>
    </citation>
    <scope>NUCLEOTIDE SEQUENCE</scope>
    <source>
        <strain evidence="1">CBS 110217</strain>
    </source>
</reference>
<keyword evidence="2" id="KW-1185">Reference proteome</keyword>
<dbReference type="EMBL" id="ML978167">
    <property type="protein sequence ID" value="KAF2033370.1"/>
    <property type="molecule type" value="Genomic_DNA"/>
</dbReference>
<dbReference type="AlphaFoldDB" id="A0A9P4HEI5"/>
<gene>
    <name evidence="1" type="ORF">EK21DRAFT_86472</name>
</gene>
<dbReference type="Proteomes" id="UP000799777">
    <property type="component" value="Unassembled WGS sequence"/>
</dbReference>
<dbReference type="OrthoDB" id="3796874at2759"/>
<name>A0A9P4HEI5_9PLEO</name>
<evidence type="ECO:0000313" key="1">
    <source>
        <dbReference type="EMBL" id="KAF2033370.1"/>
    </source>
</evidence>
<proteinExistence type="predicted"/>
<evidence type="ECO:0000313" key="2">
    <source>
        <dbReference type="Proteomes" id="UP000799777"/>
    </source>
</evidence>
<accession>A0A9P4HEI5</accession>
<comment type="caution">
    <text evidence="1">The sequence shown here is derived from an EMBL/GenBank/DDBJ whole genome shotgun (WGS) entry which is preliminary data.</text>
</comment>
<protein>
    <submittedName>
        <fullName evidence="1">Uncharacterized protein</fullName>
    </submittedName>
</protein>
<organism evidence="1 2">
    <name type="scientific">Setomelanomma holmii</name>
    <dbReference type="NCBI Taxonomy" id="210430"/>
    <lineage>
        <taxon>Eukaryota</taxon>
        <taxon>Fungi</taxon>
        <taxon>Dikarya</taxon>
        <taxon>Ascomycota</taxon>
        <taxon>Pezizomycotina</taxon>
        <taxon>Dothideomycetes</taxon>
        <taxon>Pleosporomycetidae</taxon>
        <taxon>Pleosporales</taxon>
        <taxon>Pleosporineae</taxon>
        <taxon>Phaeosphaeriaceae</taxon>
        <taxon>Setomelanomma</taxon>
    </lineage>
</organism>